<evidence type="ECO:0000313" key="12">
    <source>
        <dbReference type="EMBL" id="KAG9347866.1"/>
    </source>
</evidence>
<dbReference type="SUPFAM" id="SSF57567">
    <property type="entry name" value="Serine protease inhibitors"/>
    <property type="match status" value="4"/>
</dbReference>
<sequence length="1143" mass="122465">MSGLALDPSGVSGFTPTPSDGGLPRVLCVEGQFACRSFGCVDTMFVCDGQEDCPDGSDEDHCGSPFPSPTVSSERPLVPSPCSAKQFSCGSGECVHLDKKCDLQKDCLDGSDERGCVDCILSPWTEWSQCSVTCGLGSLFRQRDVLREAQPGGECGGALFDSRACFMQACPVDGQWSEWAEWSQCDAPCSGGVRMRNRTCSNPPPKNGGRECKGMTLQTQGCNPQPCGPNTDSHTGCSNGMVLVREADCLAGRMEACPLTCADISSQRNCTSHCVTGCRCPAGQFLQDGGCVNASQCACLWEQGILQPGEQVTKGNCSIWARSGGGTVGPVDNMVTVQQVLFPACGRVPGGWSPWSPWSECSSDCDSGAQTRQRLCSSPPPQHGGQPCPGPHIQTRDCNTHPCSEVCPQGMTYMTADQCQAHGGACPRVCLDMTPAVECATACYDGCYCSLGLYLLNNSCVPLHECPCYHRGALYAPGDNVSLDACNNCTCSNGEMECGTEPCPVDCGWSSWTGWSMCSRTCDVGVRRRYRSGTNPMPAFGGRACVGDRVEMDMCSLEPCHGTKQPWSAWSECSVSCGGGYRNRTRGVHKTHGTAQQFSACNLQPCGNELICPGEQQWSVCVKLPLTCSDLSTDVTNTTCTPGCQCPPGLVLQDRQCVSESQCRCDVDGEQYEPGDTVPRDCNNCTCESGRLVNCSNVDCNVDGQWSPWTPWSACSVTCGPGLQTHYRFCSSPSRSGSGLPCLGPDRQDQVCVLASCDRNGDWSQWTNWTECTKSCGGGVRTRRRDCDNPMPEGEGDYCEGQKTEVTSCNTDHCPGTAFSSCGPSCPRSCDDLAYCEWSCEAGCYCTGGKVLIDNGTTCEGGRLSCTTNPCPVHGSWGSWSSWSECDACGGVSVRTRECNSPPARFGGLPCLGERRQSRGCHDNVTDCSDCGGGQEEWPCGKPCPRSCSDLHGDTVCIDTPECRPSCGCPGDLVLQDGQCVQREECRCKFHNSTAGELDSGNSTWTWPGSTEWQYAEPGETIISACNNWCSPLTPSLYSGPWFDWSPWTVCSVSCGGGEQSRTRSCRFPPCAGMKRQSKTCNTQVCLEVGCPPGRLYRECERGEGCPFSCAQVSGREGCYSEGCEEGCHCPPQTFQHHGSCVQ</sequence>
<evidence type="ECO:0000256" key="3">
    <source>
        <dbReference type="ARBA" id="ARBA00022536"/>
    </source>
</evidence>
<keyword evidence="13" id="KW-1185">Reference proteome</keyword>
<dbReference type="Gene3D" id="4.10.400.10">
    <property type="entry name" value="Low-density Lipoprotein Receptor"/>
    <property type="match status" value="1"/>
</dbReference>
<keyword evidence="4" id="KW-0732">Signal</keyword>
<comment type="caution">
    <text evidence="12">The sequence shown here is derived from an EMBL/GenBank/DDBJ whole genome shotgun (WGS) entry which is preliminary data.</text>
</comment>
<dbReference type="InterPro" id="IPR000884">
    <property type="entry name" value="TSP1_rpt"/>
</dbReference>
<feature type="disulfide bond" evidence="9">
    <location>
        <begin position="35"/>
        <end position="53"/>
    </location>
</feature>
<dbReference type="Gene3D" id="2.10.25.10">
    <property type="entry name" value="Laminin"/>
    <property type="match status" value="5"/>
</dbReference>
<dbReference type="InterPro" id="IPR052065">
    <property type="entry name" value="Compl_asym_regulator"/>
</dbReference>
<dbReference type="SMART" id="SM00192">
    <property type="entry name" value="LDLa"/>
    <property type="match status" value="2"/>
</dbReference>
<evidence type="ECO:0000256" key="7">
    <source>
        <dbReference type="ARBA" id="ARBA00023157"/>
    </source>
</evidence>
<comment type="subcellular location">
    <subcellularLocation>
        <location evidence="1">Secreted</location>
    </subcellularLocation>
</comment>
<dbReference type="PANTHER" id="PTHR22906:SF43">
    <property type="entry name" value="PROPERDIN"/>
    <property type="match status" value="1"/>
</dbReference>
<dbReference type="CDD" id="cd19941">
    <property type="entry name" value="TIL"/>
    <property type="match status" value="5"/>
</dbReference>
<dbReference type="SUPFAM" id="SSF57424">
    <property type="entry name" value="LDL receptor-like module"/>
    <property type="match status" value="2"/>
</dbReference>
<dbReference type="InterPro" id="IPR044004">
    <property type="entry name" value="TSP1_spondin_dom"/>
</dbReference>
<dbReference type="Pfam" id="PF00090">
    <property type="entry name" value="TSP_1"/>
    <property type="match status" value="8"/>
</dbReference>
<dbReference type="Pfam" id="PF19028">
    <property type="entry name" value="TSP1_spondin"/>
    <property type="match status" value="1"/>
</dbReference>
<dbReference type="PRINTS" id="PR00261">
    <property type="entry name" value="LDLRECEPTOR"/>
</dbReference>
<keyword evidence="7 9" id="KW-1015">Disulfide bond</keyword>
<feature type="disulfide bond" evidence="9">
    <location>
        <begin position="47"/>
        <end position="62"/>
    </location>
</feature>
<keyword evidence="5" id="KW-0677">Repeat</keyword>
<keyword evidence="2" id="KW-0964">Secreted</keyword>
<dbReference type="OrthoDB" id="8862356at2759"/>
<dbReference type="Gene3D" id="2.40.128.620">
    <property type="match status" value="1"/>
</dbReference>
<dbReference type="InterPro" id="IPR002172">
    <property type="entry name" value="LDrepeatLR_classA_rpt"/>
</dbReference>
<evidence type="ECO:0000256" key="8">
    <source>
        <dbReference type="ARBA" id="ARBA00023180"/>
    </source>
</evidence>
<dbReference type="CDD" id="cd00112">
    <property type="entry name" value="LDLa"/>
    <property type="match status" value="2"/>
</dbReference>
<feature type="disulfide bond" evidence="9">
    <location>
        <begin position="82"/>
        <end position="94"/>
    </location>
</feature>
<dbReference type="PRINTS" id="PR01705">
    <property type="entry name" value="TSP1REPEAT"/>
</dbReference>
<dbReference type="SMART" id="SM00209">
    <property type="entry name" value="TSP1"/>
    <property type="match status" value="9"/>
</dbReference>
<feature type="domain" description="VWFC" evidence="11">
    <location>
        <begin position="468"/>
        <end position="522"/>
    </location>
</feature>
<dbReference type="SUPFAM" id="SSF57603">
    <property type="entry name" value="FnI-like domain"/>
    <property type="match status" value="1"/>
</dbReference>
<feature type="disulfide bond" evidence="9">
    <location>
        <begin position="101"/>
        <end position="116"/>
    </location>
</feature>
<name>A0A8T2P850_9TELE</name>
<dbReference type="InterPro" id="IPR036084">
    <property type="entry name" value="Ser_inhib-like_sf"/>
</dbReference>
<dbReference type="Pfam" id="PF01826">
    <property type="entry name" value="TIL"/>
    <property type="match status" value="3"/>
</dbReference>
<dbReference type="SMART" id="SM00215">
    <property type="entry name" value="VWC_out"/>
    <property type="match status" value="2"/>
</dbReference>
<evidence type="ECO:0000256" key="10">
    <source>
        <dbReference type="SAM" id="MobiDB-lite"/>
    </source>
</evidence>
<dbReference type="FunFam" id="2.20.100.10:FF:000002">
    <property type="entry name" value="Unc-5 netrin receptor C"/>
    <property type="match status" value="2"/>
</dbReference>
<evidence type="ECO:0000313" key="13">
    <source>
        <dbReference type="Proteomes" id="UP000824540"/>
    </source>
</evidence>
<dbReference type="EMBL" id="JAFBMS010000012">
    <property type="protein sequence ID" value="KAG9347866.1"/>
    <property type="molecule type" value="Genomic_DNA"/>
</dbReference>
<dbReference type="GO" id="GO:0007155">
    <property type="term" value="P:cell adhesion"/>
    <property type="evidence" value="ECO:0007669"/>
    <property type="project" value="UniProtKB-KW"/>
</dbReference>
<proteinExistence type="predicted"/>
<evidence type="ECO:0000256" key="1">
    <source>
        <dbReference type="ARBA" id="ARBA00004613"/>
    </source>
</evidence>
<dbReference type="InterPro" id="IPR023415">
    <property type="entry name" value="LDLR_class-A_CS"/>
</dbReference>
<dbReference type="AlphaFoldDB" id="A0A8T2P850"/>
<dbReference type="Pfam" id="PF00057">
    <property type="entry name" value="Ldl_recept_a"/>
    <property type="match status" value="2"/>
</dbReference>
<dbReference type="PROSITE" id="PS01209">
    <property type="entry name" value="LDLRA_1"/>
    <property type="match status" value="1"/>
</dbReference>
<feature type="disulfide bond" evidence="9">
    <location>
        <begin position="28"/>
        <end position="40"/>
    </location>
</feature>
<gene>
    <name evidence="12" type="ORF">JZ751_003882</name>
</gene>
<dbReference type="Gene3D" id="2.20.100.10">
    <property type="entry name" value="Thrombospondin type-1 (TSP1) repeat"/>
    <property type="match status" value="9"/>
</dbReference>
<keyword evidence="3" id="KW-0245">EGF-like domain</keyword>
<dbReference type="SUPFAM" id="SSF82895">
    <property type="entry name" value="TSP-1 type 1 repeat"/>
    <property type="match status" value="9"/>
</dbReference>
<evidence type="ECO:0000256" key="9">
    <source>
        <dbReference type="PROSITE-ProRule" id="PRU00124"/>
    </source>
</evidence>
<evidence type="ECO:0000256" key="6">
    <source>
        <dbReference type="ARBA" id="ARBA00022889"/>
    </source>
</evidence>
<feature type="disulfide bond" evidence="9">
    <location>
        <begin position="89"/>
        <end position="107"/>
    </location>
</feature>
<dbReference type="FunFam" id="2.20.100.10:FF:000001">
    <property type="entry name" value="semaphorin-5A isoform X1"/>
    <property type="match status" value="3"/>
</dbReference>
<protein>
    <recommendedName>
        <fullName evidence="11">VWFC domain-containing protein</fullName>
    </recommendedName>
</protein>
<dbReference type="InterPro" id="IPR002919">
    <property type="entry name" value="TIL_dom"/>
</dbReference>
<keyword evidence="6" id="KW-0130">Cell adhesion</keyword>
<dbReference type="PROSITE" id="PS50092">
    <property type="entry name" value="TSP1"/>
    <property type="match status" value="9"/>
</dbReference>
<dbReference type="PANTHER" id="PTHR22906">
    <property type="entry name" value="PROPERDIN"/>
    <property type="match status" value="1"/>
</dbReference>
<evidence type="ECO:0000256" key="2">
    <source>
        <dbReference type="ARBA" id="ARBA00022525"/>
    </source>
</evidence>
<evidence type="ECO:0000259" key="11">
    <source>
        <dbReference type="SMART" id="SM00215"/>
    </source>
</evidence>
<organism evidence="12 13">
    <name type="scientific">Albula glossodonta</name>
    <name type="common">roundjaw bonefish</name>
    <dbReference type="NCBI Taxonomy" id="121402"/>
    <lineage>
        <taxon>Eukaryota</taxon>
        <taxon>Metazoa</taxon>
        <taxon>Chordata</taxon>
        <taxon>Craniata</taxon>
        <taxon>Vertebrata</taxon>
        <taxon>Euteleostomi</taxon>
        <taxon>Actinopterygii</taxon>
        <taxon>Neopterygii</taxon>
        <taxon>Teleostei</taxon>
        <taxon>Albuliformes</taxon>
        <taxon>Albulidae</taxon>
        <taxon>Albula</taxon>
    </lineage>
</organism>
<accession>A0A8T2P850</accession>
<feature type="region of interest" description="Disordered" evidence="10">
    <location>
        <begin position="58"/>
        <end position="77"/>
    </location>
</feature>
<feature type="domain" description="VWFC" evidence="11">
    <location>
        <begin position="665"/>
        <end position="719"/>
    </location>
</feature>
<evidence type="ECO:0000256" key="4">
    <source>
        <dbReference type="ARBA" id="ARBA00022729"/>
    </source>
</evidence>
<dbReference type="PROSITE" id="PS50068">
    <property type="entry name" value="LDLRA_2"/>
    <property type="match status" value="2"/>
</dbReference>
<dbReference type="InterPro" id="IPR001007">
    <property type="entry name" value="VWF_dom"/>
</dbReference>
<keyword evidence="8" id="KW-0325">Glycoprotein</keyword>
<dbReference type="InterPro" id="IPR036383">
    <property type="entry name" value="TSP1_rpt_sf"/>
</dbReference>
<reference evidence="12" key="1">
    <citation type="thesis" date="2021" institute="BYU ScholarsArchive" country="Provo, UT, USA">
        <title>Applications of and Algorithms for Genome Assembly and Genomic Analyses with an Emphasis on Marine Teleosts.</title>
        <authorList>
            <person name="Pickett B.D."/>
        </authorList>
    </citation>
    <scope>NUCLEOTIDE SEQUENCE</scope>
    <source>
        <strain evidence="12">HI-2016</strain>
    </source>
</reference>
<dbReference type="InterPro" id="IPR036055">
    <property type="entry name" value="LDL_receptor-like_sf"/>
</dbReference>
<dbReference type="Proteomes" id="UP000824540">
    <property type="component" value="Unassembled WGS sequence"/>
</dbReference>
<feature type="non-terminal residue" evidence="12">
    <location>
        <position position="1"/>
    </location>
</feature>
<evidence type="ECO:0000256" key="5">
    <source>
        <dbReference type="ARBA" id="ARBA00022737"/>
    </source>
</evidence>